<dbReference type="InterPro" id="IPR041470">
    <property type="entry name" value="GCP_N"/>
</dbReference>
<dbReference type="Proteomes" id="UP000469452">
    <property type="component" value="Unassembled WGS sequence"/>
</dbReference>
<evidence type="ECO:0000313" key="5">
    <source>
        <dbReference type="Proteomes" id="UP000469452"/>
    </source>
</evidence>
<reference evidence="4 5" key="1">
    <citation type="submission" date="2019-06" db="EMBL/GenBank/DDBJ databases">
        <title>Genomics analysis of Aphanomyces spp. identifies a new class of oomycete effector associated with host adaptation.</title>
        <authorList>
            <person name="Gaulin E."/>
        </authorList>
    </citation>
    <scope>NUCLEOTIDE SEQUENCE [LARGE SCALE GENOMIC DNA]</scope>
    <source>
        <strain evidence="4 5">E</strain>
    </source>
</reference>
<comment type="caution">
    <text evidence="4">The sequence shown here is derived from an EMBL/GenBank/DDBJ whole genome shotgun (WGS) entry which is preliminary data.</text>
</comment>
<accession>A0A6A5AG65</accession>
<sequence>VPCFENQLSSISIDYFHAFVSVDGLTGGALASGIYMYMEHGDPFVRQFIQTILNQVATPVLTMIQQWTLEGFLQDPYVRSTHALSVCLTS</sequence>
<dbReference type="GO" id="GO:0005874">
    <property type="term" value="C:microtubule"/>
    <property type="evidence" value="ECO:0007669"/>
    <property type="project" value="UniProtKB-KW"/>
</dbReference>
<keyword evidence="2" id="KW-1133">Transmembrane helix</keyword>
<feature type="non-terminal residue" evidence="4">
    <location>
        <position position="1"/>
    </location>
</feature>
<dbReference type="Pfam" id="PF17681">
    <property type="entry name" value="GCP_N_terminal"/>
    <property type="match status" value="1"/>
</dbReference>
<keyword evidence="1" id="KW-0493">Microtubule</keyword>
<evidence type="ECO:0000259" key="3">
    <source>
        <dbReference type="Pfam" id="PF17681"/>
    </source>
</evidence>
<keyword evidence="2" id="KW-0812">Transmembrane</keyword>
<dbReference type="AlphaFoldDB" id="A0A6A5AG65"/>
<dbReference type="EMBL" id="VJMI01013737">
    <property type="protein sequence ID" value="KAF0746975.1"/>
    <property type="molecule type" value="Genomic_DNA"/>
</dbReference>
<organism evidence="4 5">
    <name type="scientific">Aphanomyces astaci</name>
    <name type="common">Crayfish plague agent</name>
    <dbReference type="NCBI Taxonomy" id="112090"/>
    <lineage>
        <taxon>Eukaryota</taxon>
        <taxon>Sar</taxon>
        <taxon>Stramenopiles</taxon>
        <taxon>Oomycota</taxon>
        <taxon>Saprolegniomycetes</taxon>
        <taxon>Saprolegniales</taxon>
        <taxon>Verrucalvaceae</taxon>
        <taxon>Aphanomyces</taxon>
    </lineage>
</organism>
<evidence type="ECO:0000256" key="1">
    <source>
        <dbReference type="ARBA" id="ARBA00022701"/>
    </source>
</evidence>
<feature type="transmembrane region" description="Helical" evidence="2">
    <location>
        <begin position="15"/>
        <end position="38"/>
    </location>
</feature>
<protein>
    <recommendedName>
        <fullName evidence="3">Gamma tubulin complex component protein N-terminal domain-containing protein</fullName>
    </recommendedName>
</protein>
<evidence type="ECO:0000313" key="4">
    <source>
        <dbReference type="EMBL" id="KAF0746975.1"/>
    </source>
</evidence>
<keyword evidence="2" id="KW-0472">Membrane</keyword>
<name>A0A6A5AG65_APHAT</name>
<evidence type="ECO:0000256" key="2">
    <source>
        <dbReference type="SAM" id="Phobius"/>
    </source>
</evidence>
<proteinExistence type="predicted"/>
<gene>
    <name evidence="4" type="ORF">AaE_007920</name>
</gene>
<feature type="domain" description="Gamma tubulin complex component protein N-terminal" evidence="3">
    <location>
        <begin position="23"/>
        <end position="77"/>
    </location>
</feature>